<comment type="caution">
    <text evidence="1">The sequence shown here is derived from an EMBL/GenBank/DDBJ whole genome shotgun (WGS) entry which is preliminary data.</text>
</comment>
<evidence type="ECO:0000313" key="1">
    <source>
        <dbReference type="EMBL" id="MCH8617145.1"/>
    </source>
</evidence>
<dbReference type="CDD" id="cd16439">
    <property type="entry name" value="beta_Kdo_transferase_KpsC_2"/>
    <property type="match status" value="1"/>
</dbReference>
<dbReference type="EMBL" id="JAKZHW010000002">
    <property type="protein sequence ID" value="MCH8617145.1"/>
    <property type="molecule type" value="Genomic_DNA"/>
</dbReference>
<protein>
    <recommendedName>
        <fullName evidence="3">Capsule polysaccharide biosynthesis protein</fullName>
    </recommendedName>
</protein>
<dbReference type="InterPro" id="IPR007833">
    <property type="entry name" value="Capsule_polysaccharide_synth"/>
</dbReference>
<dbReference type="RefSeq" id="WP_241448012.1">
    <property type="nucleotide sequence ID" value="NZ_JAKZHW010000002.1"/>
</dbReference>
<reference evidence="1 2" key="1">
    <citation type="submission" date="2022-03" db="EMBL/GenBank/DDBJ databases">
        <authorList>
            <person name="Jo J.-H."/>
            <person name="Im W.-T."/>
        </authorList>
    </citation>
    <scope>NUCLEOTIDE SEQUENCE [LARGE SCALE GENOMIC DNA]</scope>
    <source>
        <strain evidence="1 2">SM33</strain>
    </source>
</reference>
<evidence type="ECO:0000313" key="2">
    <source>
        <dbReference type="Proteomes" id="UP001203058"/>
    </source>
</evidence>
<organism evidence="1 2">
    <name type="scientific">Sphingomonas telluris</name>
    <dbReference type="NCBI Taxonomy" id="2907998"/>
    <lineage>
        <taxon>Bacteria</taxon>
        <taxon>Pseudomonadati</taxon>
        <taxon>Pseudomonadota</taxon>
        <taxon>Alphaproteobacteria</taxon>
        <taxon>Sphingomonadales</taxon>
        <taxon>Sphingomonadaceae</taxon>
        <taxon>Sphingomonas</taxon>
    </lineage>
</organism>
<proteinExistence type="predicted"/>
<evidence type="ECO:0008006" key="3">
    <source>
        <dbReference type="Google" id="ProtNLM"/>
    </source>
</evidence>
<name>A0ABS9VQ90_9SPHN</name>
<keyword evidence="2" id="KW-1185">Reference proteome</keyword>
<sequence>MARTLRVGGTFWAAQPELPSNYVLVRSPEAAQAVNTDGDLPVILWTSEPACDAGNARPVRGECDPWHMLSGASALFTEDDDDVVIIAALLGIPTYGRDGKLGAFEKKVCGTEQLAKRMFGGPGFSNPFTGERMGPREAVQLCGFWRSLIDANRDISGALGFAFWKRDNIAPLLWNGSSPVVFGHVPDSASPGRSVAIWRSKVSDTALAALEARGTPLIEVEDGFLRSQGLGADCVPPLSITVDSLGAYFDPSRPSELENILQHGELGGQLLKRAKTLRKAVVKAGLGKYEIGAQQLSRPAGSRLHVLVPGQVEDDRAVLAGGCGLTSNLDLLRRVRERAPDAYILYKPHPDVVAGHRRGSVPDNTCLKFADVVVLDLPISSLIEMVDEVHVNTSLAGFEALMRGKSVTTYGVPFYAGWGLTRDFGPVPARRTTKRTLDEVVAAALLLYPRYIDPVTGLPCPAEVVVDRLAKSAATQQGLVVSMRRLQGKVMRGLRALAP</sequence>
<dbReference type="Pfam" id="PF05159">
    <property type="entry name" value="Capsule_synth"/>
    <property type="match status" value="2"/>
</dbReference>
<dbReference type="Proteomes" id="UP001203058">
    <property type="component" value="Unassembled WGS sequence"/>
</dbReference>
<gene>
    <name evidence="1" type="ORF">LZ016_13690</name>
</gene>
<accession>A0ABS9VQ90</accession>